<feature type="transmembrane region" description="Helical" evidence="1">
    <location>
        <begin position="272"/>
        <end position="289"/>
    </location>
</feature>
<feature type="transmembrane region" description="Helical" evidence="1">
    <location>
        <begin position="241"/>
        <end position="260"/>
    </location>
</feature>
<organism evidence="2 3">
    <name type="scientific">Holdemania filiformis</name>
    <dbReference type="NCBI Taxonomy" id="61171"/>
    <lineage>
        <taxon>Bacteria</taxon>
        <taxon>Bacillati</taxon>
        <taxon>Bacillota</taxon>
        <taxon>Erysipelotrichia</taxon>
        <taxon>Erysipelotrichales</taxon>
        <taxon>Erysipelotrichaceae</taxon>
        <taxon>Holdemania</taxon>
    </lineage>
</organism>
<name>A0A412G5Z4_9FIRM</name>
<dbReference type="Proteomes" id="UP000284178">
    <property type="component" value="Unassembled WGS sequence"/>
</dbReference>
<gene>
    <name evidence="2" type="ORF">DWY25_00200</name>
</gene>
<evidence type="ECO:0000313" key="3">
    <source>
        <dbReference type="Proteomes" id="UP000284178"/>
    </source>
</evidence>
<proteinExistence type="predicted"/>
<dbReference type="EMBL" id="QRUP01000001">
    <property type="protein sequence ID" value="RGR76747.1"/>
    <property type="molecule type" value="Genomic_DNA"/>
</dbReference>
<keyword evidence="1" id="KW-0472">Membrane</keyword>
<keyword evidence="3" id="KW-1185">Reference proteome</keyword>
<feature type="transmembrane region" description="Helical" evidence="1">
    <location>
        <begin position="76"/>
        <end position="98"/>
    </location>
</feature>
<dbReference type="GeneID" id="83013833"/>
<protein>
    <submittedName>
        <fullName evidence="2">Uncharacterized protein</fullName>
    </submittedName>
</protein>
<keyword evidence="1" id="KW-1133">Transmembrane helix</keyword>
<feature type="transmembrane region" description="Helical" evidence="1">
    <location>
        <begin position="37"/>
        <end position="55"/>
    </location>
</feature>
<evidence type="ECO:0000256" key="1">
    <source>
        <dbReference type="SAM" id="Phobius"/>
    </source>
</evidence>
<keyword evidence="1" id="KW-0812">Transmembrane</keyword>
<reference evidence="2 3" key="1">
    <citation type="submission" date="2018-08" db="EMBL/GenBank/DDBJ databases">
        <title>A genome reference for cultivated species of the human gut microbiota.</title>
        <authorList>
            <person name="Zou Y."/>
            <person name="Xue W."/>
            <person name="Luo G."/>
        </authorList>
    </citation>
    <scope>NUCLEOTIDE SEQUENCE [LARGE SCALE GENOMIC DNA]</scope>
    <source>
        <strain evidence="2 3">AF24-29</strain>
    </source>
</reference>
<sequence>MTEKYFEYLMKQSLPLFALILIFGLLFSLGFINPDNLPAYLAIISLAIPFLFQFWQFRRKTAYTYGALPMDRKKFVIVRIGVVLFLVLVPAILLLFAVVVRESISFTSMISLMLNWICHLFLMTSLNLLILSVCHSAAEGIIALAGYLLLPVTILNNLSDILRQHLLFGFNSPQWLDFLSPWTYGFSKMSGDFQAFLTGVFTGERWDGMELGFVFLIGAAALTLTLRLSRKFRNEEAGKGFRSAGVLPVLSSAYAFLLMLNCTQGLPRNRSWILMALLMILVYFGGLMLYRQSLRPLRKEVVGFLAMGLIAWGMNLGIRPLCYRLEKREIQKMNEVSMEYYLYNDKRMIPENLLCKVEVDQVKDPLVLNELRGWMKTSLEGIYRDASYYEYDDWNDDASRAMQVRFHDYKNLTYYKNIPVDLMSGSKVVQLFYQQDLPEGCQPR</sequence>
<dbReference type="RefSeq" id="WP_117892204.1">
    <property type="nucleotide sequence ID" value="NZ_CABJCV010000001.1"/>
</dbReference>
<comment type="caution">
    <text evidence="2">The sequence shown here is derived from an EMBL/GenBank/DDBJ whole genome shotgun (WGS) entry which is preliminary data.</text>
</comment>
<accession>A0A412G5Z4</accession>
<dbReference type="AlphaFoldDB" id="A0A412G5Z4"/>
<feature type="transmembrane region" description="Helical" evidence="1">
    <location>
        <begin position="301"/>
        <end position="318"/>
    </location>
</feature>
<evidence type="ECO:0000313" key="2">
    <source>
        <dbReference type="EMBL" id="RGR76747.1"/>
    </source>
</evidence>
<feature type="transmembrane region" description="Helical" evidence="1">
    <location>
        <begin position="12"/>
        <end position="31"/>
    </location>
</feature>
<feature type="transmembrane region" description="Helical" evidence="1">
    <location>
        <begin position="211"/>
        <end position="229"/>
    </location>
</feature>